<dbReference type="InterPro" id="IPR001962">
    <property type="entry name" value="Asn_synthase"/>
</dbReference>
<dbReference type="InterPro" id="IPR006426">
    <property type="entry name" value="Asn_synth_AEB"/>
</dbReference>
<accession>A0A518BJH4</accession>
<dbReference type="Proteomes" id="UP000316921">
    <property type="component" value="Chromosome"/>
</dbReference>
<evidence type="ECO:0000256" key="9">
    <source>
        <dbReference type="PIRSR" id="PIRSR001589-2"/>
    </source>
</evidence>
<name>A0A518BJH4_9BACT</name>
<dbReference type="NCBIfam" id="TIGR01536">
    <property type="entry name" value="asn_synth_AEB"/>
    <property type="match status" value="1"/>
</dbReference>
<evidence type="ECO:0000256" key="2">
    <source>
        <dbReference type="ARBA" id="ARBA00005752"/>
    </source>
</evidence>
<reference evidence="11 12" key="1">
    <citation type="submission" date="2019-02" db="EMBL/GenBank/DDBJ databases">
        <title>Deep-cultivation of Planctomycetes and their phenomic and genomic characterization uncovers novel biology.</title>
        <authorList>
            <person name="Wiegand S."/>
            <person name="Jogler M."/>
            <person name="Boedeker C."/>
            <person name="Pinto D."/>
            <person name="Vollmers J."/>
            <person name="Rivas-Marin E."/>
            <person name="Kohn T."/>
            <person name="Peeters S.H."/>
            <person name="Heuer A."/>
            <person name="Rast P."/>
            <person name="Oberbeckmann S."/>
            <person name="Bunk B."/>
            <person name="Jeske O."/>
            <person name="Meyerdierks A."/>
            <person name="Storesund J.E."/>
            <person name="Kallscheuer N."/>
            <person name="Luecker S."/>
            <person name="Lage O.M."/>
            <person name="Pohl T."/>
            <person name="Merkel B.J."/>
            <person name="Hornburger P."/>
            <person name="Mueller R.-W."/>
            <person name="Bruemmer F."/>
            <person name="Labrenz M."/>
            <person name="Spormann A.M."/>
            <person name="Op den Camp H."/>
            <person name="Overmann J."/>
            <person name="Amann R."/>
            <person name="Jetten M.S.M."/>
            <person name="Mascher T."/>
            <person name="Medema M.H."/>
            <person name="Devos D.P."/>
            <person name="Kaster A.-K."/>
            <person name="Ovreas L."/>
            <person name="Rohde M."/>
            <person name="Galperin M.Y."/>
            <person name="Jogler C."/>
        </authorList>
    </citation>
    <scope>NUCLEOTIDE SEQUENCE [LARGE SCALE GENOMIC DNA]</scope>
    <source>
        <strain evidence="11 12">Pla133</strain>
    </source>
</reference>
<evidence type="ECO:0000256" key="7">
    <source>
        <dbReference type="ARBA" id="ARBA00048741"/>
    </source>
</evidence>
<evidence type="ECO:0000256" key="6">
    <source>
        <dbReference type="ARBA" id="ARBA00022962"/>
    </source>
</evidence>
<gene>
    <name evidence="11" type="primary">asnB_2</name>
    <name evidence="11" type="ORF">Pla133_22170</name>
</gene>
<dbReference type="RefSeq" id="WP_145065043.1">
    <property type="nucleotide sequence ID" value="NZ_CP036287.1"/>
</dbReference>
<evidence type="ECO:0000256" key="1">
    <source>
        <dbReference type="ARBA" id="ARBA00005187"/>
    </source>
</evidence>
<dbReference type="Gene3D" id="3.60.20.10">
    <property type="entry name" value="Glutamine Phosphoribosylpyrophosphate, subunit 1, domain 1"/>
    <property type="match status" value="1"/>
</dbReference>
<comment type="pathway">
    <text evidence="1">Amino-acid biosynthesis; L-asparagine biosynthesis; L-asparagine from L-aspartate (L-Gln route): step 1/1.</text>
</comment>
<keyword evidence="12" id="KW-1185">Reference proteome</keyword>
<keyword evidence="4 9" id="KW-0547">Nucleotide-binding</keyword>
<comment type="catalytic activity">
    <reaction evidence="7">
        <text>L-aspartate + L-glutamine + ATP + H2O = L-asparagine + L-glutamate + AMP + diphosphate + H(+)</text>
        <dbReference type="Rhea" id="RHEA:12228"/>
        <dbReference type="ChEBI" id="CHEBI:15377"/>
        <dbReference type="ChEBI" id="CHEBI:15378"/>
        <dbReference type="ChEBI" id="CHEBI:29985"/>
        <dbReference type="ChEBI" id="CHEBI:29991"/>
        <dbReference type="ChEBI" id="CHEBI:30616"/>
        <dbReference type="ChEBI" id="CHEBI:33019"/>
        <dbReference type="ChEBI" id="CHEBI:58048"/>
        <dbReference type="ChEBI" id="CHEBI:58359"/>
        <dbReference type="ChEBI" id="CHEBI:456215"/>
        <dbReference type="EC" id="6.3.5.4"/>
    </reaction>
</comment>
<evidence type="ECO:0000256" key="8">
    <source>
        <dbReference type="PIRSR" id="PIRSR001589-1"/>
    </source>
</evidence>
<evidence type="ECO:0000313" key="12">
    <source>
        <dbReference type="Proteomes" id="UP000316921"/>
    </source>
</evidence>
<comment type="similarity">
    <text evidence="2">Belongs to the asparagine synthetase family.</text>
</comment>
<evidence type="ECO:0000313" key="11">
    <source>
        <dbReference type="EMBL" id="QDU67139.1"/>
    </source>
</evidence>
<feature type="binding site" evidence="9">
    <location>
        <position position="104"/>
    </location>
    <ligand>
        <name>L-glutamine</name>
        <dbReference type="ChEBI" id="CHEBI:58359"/>
    </ligand>
</feature>
<dbReference type="GO" id="GO:0005829">
    <property type="term" value="C:cytosol"/>
    <property type="evidence" value="ECO:0007669"/>
    <property type="project" value="TreeGrafter"/>
</dbReference>
<dbReference type="GO" id="GO:0006529">
    <property type="term" value="P:asparagine biosynthetic process"/>
    <property type="evidence" value="ECO:0007669"/>
    <property type="project" value="UniProtKB-KW"/>
</dbReference>
<dbReference type="Pfam" id="PF13522">
    <property type="entry name" value="GATase_6"/>
    <property type="match status" value="1"/>
</dbReference>
<dbReference type="PROSITE" id="PS51278">
    <property type="entry name" value="GATASE_TYPE_2"/>
    <property type="match status" value="1"/>
</dbReference>
<dbReference type="SUPFAM" id="SSF52402">
    <property type="entry name" value="Adenine nucleotide alpha hydrolases-like"/>
    <property type="match status" value="1"/>
</dbReference>
<dbReference type="EMBL" id="CP036287">
    <property type="protein sequence ID" value="QDU67139.1"/>
    <property type="molecule type" value="Genomic_DNA"/>
</dbReference>
<evidence type="ECO:0000259" key="10">
    <source>
        <dbReference type="PROSITE" id="PS51278"/>
    </source>
</evidence>
<sequence>MCGIAAFFAWSQAADSIDPGEVERVTDAMAVRGPDGRGVWIGRDRRVALGHRRLAIQDLDPRAGQPMASGDGRLRLAYNGELYGFHEDRAALEVEGHHFDTTSDTEVLLALLARDGEAALPRLRGMYAFALWDERRGALLLARDPYGIKPLYFAEKNGVLRAASQVKALRAGGAIDGAVDDAGLAGFYLTGSVPEPFTLFREIHALPAGQALWVDERGVRGPRVFYSVASTLAQAVAADPAPRAEVAEREVVDALRDSVRRHLIADVPVGLFLSAGIDSGALLGLASEVTGEPLRTVTLAFDEYRGTTDDESPLAERVAAHYGARHSTQVLTRADFRAALPELVGAMDQPSIDGVNTWCVSRAASQAGLTVALSGLGGDELFGGYPAFRQVPRSVASLGLPSRIPGLGRLSRAVLAALLPSGLSPKLAGLLEYGGEWAGAYLLRRGLFLPWELPALMGTERARAGLERLAPLENIGAALDPDPGGAFARVVSLESSLYMRNQLLRDTDWASMAHSLEVRVPLVDTELLERVAPLIAARAIRPGKAFLGRSPRRALPKEITDRPKSGFTVPIARWLEDEPELDVWRRLPQLARPGCPWARRWAYTVASMEVEPWAA</sequence>
<dbReference type="InterPro" id="IPR029055">
    <property type="entry name" value="Ntn_hydrolases_N"/>
</dbReference>
<keyword evidence="8" id="KW-0061">Asparagine biosynthesis</keyword>
<feature type="domain" description="Glutamine amidotransferase type-2" evidence="10">
    <location>
        <begin position="2"/>
        <end position="217"/>
    </location>
</feature>
<dbReference type="PIRSF" id="PIRSF001589">
    <property type="entry name" value="Asn_synthetase_glu-h"/>
    <property type="match status" value="1"/>
</dbReference>
<keyword evidence="6 8" id="KW-0315">Glutamine amidotransferase</keyword>
<dbReference type="PANTHER" id="PTHR43284">
    <property type="entry name" value="ASPARAGINE SYNTHETASE (GLUTAMINE-HYDROLYZING)"/>
    <property type="match status" value="1"/>
</dbReference>
<dbReference type="EC" id="6.3.5.4" evidence="3"/>
<organism evidence="11 12">
    <name type="scientific">Engelhardtia mirabilis</name>
    <dbReference type="NCBI Taxonomy" id="2528011"/>
    <lineage>
        <taxon>Bacteria</taxon>
        <taxon>Pseudomonadati</taxon>
        <taxon>Planctomycetota</taxon>
        <taxon>Planctomycetia</taxon>
        <taxon>Planctomycetia incertae sedis</taxon>
        <taxon>Engelhardtia</taxon>
    </lineage>
</organism>
<dbReference type="Gene3D" id="3.40.50.620">
    <property type="entry name" value="HUPs"/>
    <property type="match status" value="1"/>
</dbReference>
<protein>
    <recommendedName>
        <fullName evidence="3">asparagine synthase (glutamine-hydrolyzing)</fullName>
        <ecNumber evidence="3">6.3.5.4</ecNumber>
    </recommendedName>
</protein>
<keyword evidence="5 9" id="KW-0067">ATP-binding</keyword>
<evidence type="ECO:0000256" key="5">
    <source>
        <dbReference type="ARBA" id="ARBA00022840"/>
    </source>
</evidence>
<dbReference type="InterPro" id="IPR051786">
    <property type="entry name" value="ASN_synthetase/amidase"/>
</dbReference>
<dbReference type="AlphaFoldDB" id="A0A518BJH4"/>
<dbReference type="GO" id="GO:0004066">
    <property type="term" value="F:asparagine synthase (glutamine-hydrolyzing) activity"/>
    <property type="evidence" value="ECO:0007669"/>
    <property type="project" value="UniProtKB-EC"/>
</dbReference>
<dbReference type="KEGG" id="pbap:Pla133_22170"/>
<dbReference type="CDD" id="cd01991">
    <property type="entry name" value="Asn_synthase_B_C"/>
    <property type="match status" value="1"/>
</dbReference>
<dbReference type="InterPro" id="IPR033738">
    <property type="entry name" value="AsnB_N"/>
</dbReference>
<dbReference type="GO" id="GO:0005524">
    <property type="term" value="F:ATP binding"/>
    <property type="evidence" value="ECO:0007669"/>
    <property type="project" value="UniProtKB-KW"/>
</dbReference>
<dbReference type="SUPFAM" id="SSF56235">
    <property type="entry name" value="N-terminal nucleophile aminohydrolases (Ntn hydrolases)"/>
    <property type="match status" value="1"/>
</dbReference>
<dbReference type="InterPro" id="IPR017932">
    <property type="entry name" value="GATase_2_dom"/>
</dbReference>
<feature type="active site" description="For GATase activity" evidence="8">
    <location>
        <position position="2"/>
    </location>
</feature>
<dbReference type="InterPro" id="IPR014729">
    <property type="entry name" value="Rossmann-like_a/b/a_fold"/>
</dbReference>
<keyword evidence="8" id="KW-0028">Amino-acid biosynthesis</keyword>
<evidence type="ECO:0000256" key="3">
    <source>
        <dbReference type="ARBA" id="ARBA00012737"/>
    </source>
</evidence>
<dbReference type="Pfam" id="PF00733">
    <property type="entry name" value="Asn_synthase"/>
    <property type="match status" value="1"/>
</dbReference>
<dbReference type="PANTHER" id="PTHR43284:SF1">
    <property type="entry name" value="ASPARAGINE SYNTHETASE"/>
    <property type="match status" value="1"/>
</dbReference>
<keyword evidence="11" id="KW-0436">Ligase</keyword>
<feature type="binding site" evidence="9">
    <location>
        <begin position="374"/>
        <end position="375"/>
    </location>
    <ligand>
        <name>ATP</name>
        <dbReference type="ChEBI" id="CHEBI:30616"/>
    </ligand>
</feature>
<evidence type="ECO:0000256" key="4">
    <source>
        <dbReference type="ARBA" id="ARBA00022741"/>
    </source>
</evidence>
<dbReference type="CDD" id="cd00712">
    <property type="entry name" value="AsnB"/>
    <property type="match status" value="1"/>
</dbReference>
<proteinExistence type="inferred from homology"/>